<sequence length="111" mass="11526">MILLAASPSLGADKSPKAIITHVSWSYDPSSRSGRAVIKLLNPGVSRIPSPRVAVVLLDPLGGQLGSVWGRPNGAWIKPKGTGVVNLTLSSPLIPSGVRVMLLDEGCSTCN</sequence>
<accession>D1B989</accession>
<evidence type="ECO:0000313" key="1">
    <source>
        <dbReference type="EMBL" id="ACZ18842.1"/>
    </source>
</evidence>
<protein>
    <submittedName>
        <fullName evidence="1">Uncharacterized protein</fullName>
    </submittedName>
</protein>
<name>D1B989_THEAS</name>
<reference evidence="1 2" key="1">
    <citation type="journal article" date="2009" name="Stand. Genomic Sci.">
        <title>Complete genome sequence of Thermanaerovibrio acidaminovorans type strain (Su883).</title>
        <authorList>
            <person name="Chovatia M."/>
            <person name="Sikorski J."/>
            <person name="Schroder M."/>
            <person name="Lapidus A."/>
            <person name="Nolan M."/>
            <person name="Tice H."/>
            <person name="Glavina Del Rio T."/>
            <person name="Copeland A."/>
            <person name="Cheng J.F."/>
            <person name="Lucas S."/>
            <person name="Chen F."/>
            <person name="Bruce D."/>
            <person name="Goodwin L."/>
            <person name="Pitluck S."/>
            <person name="Ivanova N."/>
            <person name="Mavromatis K."/>
            <person name="Ovchinnikova G."/>
            <person name="Pati A."/>
            <person name="Chen A."/>
            <person name="Palaniappan K."/>
            <person name="Land M."/>
            <person name="Hauser L."/>
            <person name="Chang Y.J."/>
            <person name="Jeffries C.D."/>
            <person name="Chain P."/>
            <person name="Saunders E."/>
            <person name="Detter J.C."/>
            <person name="Brettin T."/>
            <person name="Rohde M."/>
            <person name="Goker M."/>
            <person name="Spring S."/>
            <person name="Bristow J."/>
            <person name="Markowitz V."/>
            <person name="Hugenholtz P."/>
            <person name="Kyrpides N.C."/>
            <person name="Klenk H.P."/>
            <person name="Eisen J.A."/>
        </authorList>
    </citation>
    <scope>NUCLEOTIDE SEQUENCE [LARGE SCALE GENOMIC DNA]</scope>
    <source>
        <strain evidence="2">ATCC 49978 / DSM 6589 / Su883</strain>
    </source>
</reference>
<dbReference type="KEGG" id="tai:Taci_0606"/>
<dbReference type="EMBL" id="CP001818">
    <property type="protein sequence ID" value="ACZ18842.1"/>
    <property type="molecule type" value="Genomic_DNA"/>
</dbReference>
<proteinExistence type="predicted"/>
<dbReference type="STRING" id="525903.Taci_0606"/>
<keyword evidence="2" id="KW-1185">Reference proteome</keyword>
<dbReference type="HOGENOM" id="CLU_2157163_0_0_0"/>
<dbReference type="EnsemblBacteria" id="ACZ18842">
    <property type="protein sequence ID" value="ACZ18842"/>
    <property type="gene ID" value="Taci_0606"/>
</dbReference>
<dbReference type="Proteomes" id="UP000002030">
    <property type="component" value="Chromosome"/>
</dbReference>
<gene>
    <name evidence="1" type="ordered locus">Taci_0606</name>
</gene>
<dbReference type="AlphaFoldDB" id="D1B989"/>
<dbReference type="OrthoDB" id="9868413at2"/>
<evidence type="ECO:0000313" key="2">
    <source>
        <dbReference type="Proteomes" id="UP000002030"/>
    </source>
</evidence>
<organism evidence="1 2">
    <name type="scientific">Thermanaerovibrio acidaminovorans (strain ATCC 49978 / DSM 6589 / Su883)</name>
    <name type="common">Selenomonas acidaminovorans</name>
    <dbReference type="NCBI Taxonomy" id="525903"/>
    <lineage>
        <taxon>Bacteria</taxon>
        <taxon>Thermotogati</taxon>
        <taxon>Synergistota</taxon>
        <taxon>Synergistia</taxon>
        <taxon>Synergistales</taxon>
        <taxon>Synergistaceae</taxon>
        <taxon>Thermanaerovibrio</taxon>
    </lineage>
</organism>